<feature type="domain" description="Late embryogenesis abundant protein LEA-2 subgroup" evidence="3">
    <location>
        <begin position="96"/>
        <end position="187"/>
    </location>
</feature>
<keyword evidence="2" id="KW-1133">Transmembrane helix</keyword>
<evidence type="ECO:0000313" key="4">
    <source>
        <dbReference type="EMBL" id="KAF4354815.1"/>
    </source>
</evidence>
<keyword evidence="2" id="KW-0472">Membrane</keyword>
<protein>
    <recommendedName>
        <fullName evidence="3">Late embryogenesis abundant protein LEA-2 subgroup domain-containing protein</fullName>
    </recommendedName>
</protein>
<organism evidence="4 5">
    <name type="scientific">Cannabis sativa</name>
    <name type="common">Hemp</name>
    <name type="synonym">Marijuana</name>
    <dbReference type="NCBI Taxonomy" id="3483"/>
    <lineage>
        <taxon>Eukaryota</taxon>
        <taxon>Viridiplantae</taxon>
        <taxon>Streptophyta</taxon>
        <taxon>Embryophyta</taxon>
        <taxon>Tracheophyta</taxon>
        <taxon>Spermatophyta</taxon>
        <taxon>Magnoliopsida</taxon>
        <taxon>eudicotyledons</taxon>
        <taxon>Gunneridae</taxon>
        <taxon>Pentapetalae</taxon>
        <taxon>rosids</taxon>
        <taxon>fabids</taxon>
        <taxon>Rosales</taxon>
        <taxon>Cannabaceae</taxon>
        <taxon>Cannabis</taxon>
    </lineage>
</organism>
<feature type="region of interest" description="Disordered" evidence="1">
    <location>
        <begin position="205"/>
        <end position="236"/>
    </location>
</feature>
<name>A0A7J6E8P1_CANSA</name>
<evidence type="ECO:0000256" key="2">
    <source>
        <dbReference type="SAM" id="Phobius"/>
    </source>
</evidence>
<evidence type="ECO:0000313" key="5">
    <source>
        <dbReference type="Proteomes" id="UP000525078"/>
    </source>
</evidence>
<keyword evidence="2" id="KW-0812">Transmembrane</keyword>
<feature type="compositionally biased region" description="Basic residues" evidence="1">
    <location>
        <begin position="207"/>
        <end position="236"/>
    </location>
</feature>
<accession>A0A7J6E8P1</accession>
<dbReference type="Pfam" id="PF03168">
    <property type="entry name" value="LEA_2"/>
    <property type="match status" value="1"/>
</dbReference>
<dbReference type="InterPro" id="IPR055301">
    <property type="entry name" value="Lea14-like_2"/>
</dbReference>
<dbReference type="EMBL" id="JAATIP010000275">
    <property type="protein sequence ID" value="KAF4354815.1"/>
    <property type="molecule type" value="Genomic_DNA"/>
</dbReference>
<dbReference type="Proteomes" id="UP000525078">
    <property type="component" value="Unassembled WGS sequence"/>
</dbReference>
<dbReference type="PANTHER" id="PTHR31852">
    <property type="entry name" value="LATE EMBRYOGENESIS ABUNDANT (LEA) HYDROXYPROLINE-RICH GLYCOPROTEIN FAMILY"/>
    <property type="match status" value="1"/>
</dbReference>
<gene>
    <name evidence="4" type="ORF">F8388_018019</name>
</gene>
<evidence type="ECO:0000256" key="1">
    <source>
        <dbReference type="SAM" id="MobiDB-lite"/>
    </source>
</evidence>
<feature type="transmembrane region" description="Helical" evidence="2">
    <location>
        <begin position="42"/>
        <end position="63"/>
    </location>
</feature>
<dbReference type="AlphaFoldDB" id="A0A7J6E8P1"/>
<proteinExistence type="predicted"/>
<evidence type="ECO:0000259" key="3">
    <source>
        <dbReference type="Pfam" id="PF03168"/>
    </source>
</evidence>
<sequence>MAENNDQELAKANGYSKIDQELGDLSSAEELKKKKMTKIAKYIVAAFLICVVIVIMVLALTIMKVKSPQVMILENAHIQTLTTTNSSFDKSFSTQIRIKNTNFGPYKFESTTLNFIYDGAILGQVVIPKGKVGKMSTKTINDVIVRLSSTQLPKNTTGSLLSLNSSVRMSGKVKILTMKRKKSVIINCGITIDVALKNVRSLQCWSKRPRRKPMAPKPKKTTQKKPKQIKKTTKRV</sequence>
<reference evidence="4 5" key="1">
    <citation type="journal article" date="2020" name="bioRxiv">
        <title>Sequence and annotation of 42 cannabis genomes reveals extensive copy number variation in cannabinoid synthesis and pathogen resistance genes.</title>
        <authorList>
            <person name="Mckernan K.J."/>
            <person name="Helbert Y."/>
            <person name="Kane L.T."/>
            <person name="Ebling H."/>
            <person name="Zhang L."/>
            <person name="Liu B."/>
            <person name="Eaton Z."/>
            <person name="Mclaughlin S."/>
            <person name="Kingan S."/>
            <person name="Baybayan P."/>
            <person name="Concepcion G."/>
            <person name="Jordan M."/>
            <person name="Riva A."/>
            <person name="Barbazuk W."/>
            <person name="Harkins T."/>
        </authorList>
    </citation>
    <scope>NUCLEOTIDE SEQUENCE [LARGE SCALE GENOMIC DNA]</scope>
    <source>
        <strain evidence="5">cv. Jamaican Lion 4</strain>
        <tissue evidence="4">Leaf</tissue>
    </source>
</reference>
<comment type="caution">
    <text evidence="4">The sequence shown here is derived from an EMBL/GenBank/DDBJ whole genome shotgun (WGS) entry which is preliminary data.</text>
</comment>
<dbReference type="InterPro" id="IPR004864">
    <property type="entry name" value="LEA_2"/>
</dbReference>